<dbReference type="Proteomes" id="UP000050833">
    <property type="component" value="Unassembled WGS sequence"/>
</dbReference>
<dbReference type="PRINTS" id="PR00834">
    <property type="entry name" value="PROTEASES2C"/>
</dbReference>
<dbReference type="PROSITE" id="PS50106">
    <property type="entry name" value="PDZ"/>
    <property type="match status" value="1"/>
</dbReference>
<dbReference type="EMBL" id="LLKB01000001">
    <property type="protein sequence ID" value="KQC86624.1"/>
    <property type="molecule type" value="Genomic_DNA"/>
</dbReference>
<proteinExistence type="predicted"/>
<dbReference type="Gene3D" id="2.40.10.120">
    <property type="match status" value="1"/>
</dbReference>
<evidence type="ECO:0000256" key="3">
    <source>
        <dbReference type="SAM" id="MobiDB-lite"/>
    </source>
</evidence>
<feature type="domain" description="PDZ" evidence="4">
    <location>
        <begin position="284"/>
        <end position="373"/>
    </location>
</feature>
<sequence length="433" mass="45073">MRKNNFLKITTYAAVFGLIGGMSFEGTTYISNKYLNKSAVESTSSTTKSIDNTKTLSSTSTKTSSSDGVSGISENVLPSIVAIDVKTTETSTDVFGRTYKQDASGSGSGIIVAQDSKNIYIATNNHVVADANSVSVTFNDKSVYSAVVKGTDSDSDLAVVEVPVSKLSADTLSNIKVATLGDSSKTKVGAQAIAIGNALGYGTSVTVGYISAKDREVSSEDTNMKLLQTDAAINPGNSGGALVDSTGAVIGINSSKYADTSVEGMGFAIPINTAIPIINDIVKSQTVSEDEQAYLGIKGTDVSSEYAQYYNLPEGIYVSSVTSGSPAEKAGIKKGDVVVKYKGKDVTTMEGLQEKMSRSKAGDKVEITVKRADNGEYKEVKVTVTLGRKSDAPQETTDSSSSEGNSDSDNGSTNNGSDSNSGQNSRNGGSFFN</sequence>
<dbReference type="InterPro" id="IPR051201">
    <property type="entry name" value="Chloro_Bact_Ser_Proteases"/>
</dbReference>
<dbReference type="SMART" id="SM00228">
    <property type="entry name" value="PDZ"/>
    <property type="match status" value="1"/>
</dbReference>
<accession>A0AAW3JXR1</accession>
<dbReference type="Gene3D" id="2.30.42.10">
    <property type="match status" value="1"/>
</dbReference>
<dbReference type="SUPFAM" id="SSF50494">
    <property type="entry name" value="Trypsin-like serine proteases"/>
    <property type="match status" value="1"/>
</dbReference>
<dbReference type="PANTHER" id="PTHR43343">
    <property type="entry name" value="PEPTIDASE S12"/>
    <property type="match status" value="1"/>
</dbReference>
<organism evidence="5 6">
    <name type="scientific">Butyribacter intestini</name>
    <dbReference type="NCBI Taxonomy" id="1703332"/>
    <lineage>
        <taxon>Bacteria</taxon>
        <taxon>Bacillati</taxon>
        <taxon>Bacillota</taxon>
        <taxon>Clostridia</taxon>
        <taxon>Lachnospirales</taxon>
        <taxon>Lachnospiraceae</taxon>
        <taxon>Butyribacter</taxon>
    </lineage>
</organism>
<feature type="compositionally biased region" description="Low complexity" evidence="3">
    <location>
        <begin position="53"/>
        <end position="66"/>
    </location>
</feature>
<dbReference type="PANTHER" id="PTHR43343:SF3">
    <property type="entry name" value="PROTEASE DO-LIKE 8, CHLOROPLASTIC"/>
    <property type="match status" value="1"/>
</dbReference>
<evidence type="ECO:0000313" key="5">
    <source>
        <dbReference type="EMBL" id="KQC86624.1"/>
    </source>
</evidence>
<feature type="region of interest" description="Disordered" evidence="3">
    <location>
        <begin position="383"/>
        <end position="433"/>
    </location>
</feature>
<evidence type="ECO:0000313" key="6">
    <source>
        <dbReference type="Proteomes" id="UP000050833"/>
    </source>
</evidence>
<gene>
    <name evidence="5" type="ORF">APZ18_05515</name>
</gene>
<feature type="compositionally biased region" description="Low complexity" evidence="3">
    <location>
        <begin position="398"/>
        <end position="433"/>
    </location>
</feature>
<dbReference type="SUPFAM" id="SSF50156">
    <property type="entry name" value="PDZ domain-like"/>
    <property type="match status" value="1"/>
</dbReference>
<protein>
    <recommendedName>
        <fullName evidence="4">PDZ domain-containing protein</fullName>
    </recommendedName>
</protein>
<feature type="region of interest" description="Disordered" evidence="3">
    <location>
        <begin position="46"/>
        <end position="69"/>
    </location>
</feature>
<dbReference type="InterPro" id="IPR001940">
    <property type="entry name" value="Peptidase_S1C"/>
</dbReference>
<name>A0AAW3JXR1_9FIRM</name>
<comment type="caution">
    <text evidence="5">The sequence shown here is derived from an EMBL/GenBank/DDBJ whole genome shotgun (WGS) entry which is preliminary data.</text>
</comment>
<dbReference type="InterPro" id="IPR036034">
    <property type="entry name" value="PDZ_sf"/>
</dbReference>
<reference evidence="5 6" key="1">
    <citation type="submission" date="2015-10" db="EMBL/GenBank/DDBJ databases">
        <title>Butyribacter intestini gen. nov., sp. nov., a butyric acid-producing bacterium of the family Lachnospiraceae isolated from the human faeces.</title>
        <authorList>
            <person name="Zou Y."/>
            <person name="Xue W."/>
            <person name="Luo G."/>
            <person name="Lv M."/>
        </authorList>
    </citation>
    <scope>NUCLEOTIDE SEQUENCE [LARGE SCALE GENOMIC DNA]</scope>
    <source>
        <strain evidence="5 6">TF01-11</strain>
    </source>
</reference>
<dbReference type="RefSeq" id="WP_055942377.1">
    <property type="nucleotide sequence ID" value="NZ_JAQDCV010000001.1"/>
</dbReference>
<keyword evidence="2" id="KW-0378">Hydrolase</keyword>
<dbReference type="GO" id="GO:0006508">
    <property type="term" value="P:proteolysis"/>
    <property type="evidence" value="ECO:0007669"/>
    <property type="project" value="UniProtKB-KW"/>
</dbReference>
<dbReference type="Pfam" id="PF13180">
    <property type="entry name" value="PDZ_2"/>
    <property type="match status" value="1"/>
</dbReference>
<keyword evidence="6" id="KW-1185">Reference proteome</keyword>
<dbReference type="AlphaFoldDB" id="A0AAW3JXR1"/>
<dbReference type="Pfam" id="PF13365">
    <property type="entry name" value="Trypsin_2"/>
    <property type="match status" value="1"/>
</dbReference>
<dbReference type="InterPro" id="IPR009003">
    <property type="entry name" value="Peptidase_S1_PA"/>
</dbReference>
<evidence type="ECO:0000256" key="2">
    <source>
        <dbReference type="ARBA" id="ARBA00022801"/>
    </source>
</evidence>
<keyword evidence="1" id="KW-0645">Protease</keyword>
<evidence type="ECO:0000259" key="4">
    <source>
        <dbReference type="PROSITE" id="PS50106"/>
    </source>
</evidence>
<dbReference type="InterPro" id="IPR001478">
    <property type="entry name" value="PDZ"/>
</dbReference>
<evidence type="ECO:0000256" key="1">
    <source>
        <dbReference type="ARBA" id="ARBA00022670"/>
    </source>
</evidence>
<dbReference type="GO" id="GO:0004252">
    <property type="term" value="F:serine-type endopeptidase activity"/>
    <property type="evidence" value="ECO:0007669"/>
    <property type="project" value="InterPro"/>
</dbReference>